<feature type="region of interest" description="Disordered" evidence="1">
    <location>
        <begin position="171"/>
        <end position="192"/>
    </location>
</feature>
<dbReference type="PANTHER" id="PTHR37725:SF1">
    <property type="match status" value="1"/>
</dbReference>
<organism evidence="2">
    <name type="scientific">Fagus sylvatica</name>
    <name type="common">Beechnut</name>
    <dbReference type="NCBI Taxonomy" id="28930"/>
    <lineage>
        <taxon>Eukaryota</taxon>
        <taxon>Viridiplantae</taxon>
        <taxon>Streptophyta</taxon>
        <taxon>Embryophyta</taxon>
        <taxon>Tracheophyta</taxon>
        <taxon>Spermatophyta</taxon>
        <taxon>Magnoliopsida</taxon>
        <taxon>eudicotyledons</taxon>
        <taxon>Gunneridae</taxon>
        <taxon>Pentapetalae</taxon>
        <taxon>rosids</taxon>
        <taxon>fabids</taxon>
        <taxon>Fagales</taxon>
        <taxon>Fagaceae</taxon>
        <taxon>Fagus</taxon>
    </lineage>
</organism>
<accession>A0A2N9IHP5</accession>
<dbReference type="PANTHER" id="PTHR37725">
    <property type="match status" value="1"/>
</dbReference>
<reference evidence="2" key="1">
    <citation type="submission" date="2018-02" db="EMBL/GenBank/DDBJ databases">
        <authorList>
            <person name="Cohen D.B."/>
            <person name="Kent A.D."/>
        </authorList>
    </citation>
    <scope>NUCLEOTIDE SEQUENCE</scope>
</reference>
<evidence type="ECO:0000313" key="2">
    <source>
        <dbReference type="EMBL" id="SPD23978.1"/>
    </source>
</evidence>
<feature type="compositionally biased region" description="Basic and acidic residues" evidence="1">
    <location>
        <begin position="181"/>
        <end position="192"/>
    </location>
</feature>
<gene>
    <name evidence="2" type="ORF">FSB_LOCUS51860</name>
</gene>
<evidence type="ECO:0000256" key="1">
    <source>
        <dbReference type="SAM" id="MobiDB-lite"/>
    </source>
</evidence>
<dbReference type="AlphaFoldDB" id="A0A2N9IHP5"/>
<feature type="region of interest" description="Disordered" evidence="1">
    <location>
        <begin position="1"/>
        <end position="36"/>
    </location>
</feature>
<proteinExistence type="predicted"/>
<name>A0A2N9IHP5_FAGSY</name>
<feature type="compositionally biased region" description="Basic and acidic residues" evidence="1">
    <location>
        <begin position="15"/>
        <end position="30"/>
    </location>
</feature>
<protein>
    <submittedName>
        <fullName evidence="2">Uncharacterized protein</fullName>
    </submittedName>
</protein>
<dbReference type="EMBL" id="OIVN01005779">
    <property type="protein sequence ID" value="SPD23978.1"/>
    <property type="molecule type" value="Genomic_DNA"/>
</dbReference>
<feature type="compositionally biased region" description="Polar residues" evidence="1">
    <location>
        <begin position="1"/>
        <end position="14"/>
    </location>
</feature>
<sequence>MGNLLNKNNDVSTVDSEHTLQPESHVPEKHQYKKNPSNEQMVIPSNIENNTSLQNTKSGVLQKNAGDMCDNCYVIHQKAAGKGIDPRLLTLLEFFRQLYVRRQEVFKKSFPDLHDEFSELFKKDGAKLSQVKSGRMKVQTVQRSLSVGSPRELSQDDLKLERFKVKTINLGGEVKQGGNGGKDDKTKGGSIK</sequence>